<evidence type="ECO:0000256" key="4">
    <source>
        <dbReference type="ARBA" id="ARBA00023242"/>
    </source>
</evidence>
<feature type="domain" description="Transcription factor IIIC subunit 5 HTH" evidence="6">
    <location>
        <begin position="253"/>
        <end position="425"/>
    </location>
</feature>
<evidence type="ECO:0000256" key="1">
    <source>
        <dbReference type="ARBA" id="ARBA00004123"/>
    </source>
</evidence>
<dbReference type="PANTHER" id="PTHR13230">
    <property type="entry name" value="GENERAL TRANSCRIPTION FACTOR IIIC, POLYPEPTIDE 5"/>
    <property type="match status" value="1"/>
</dbReference>
<evidence type="ECO:0000256" key="5">
    <source>
        <dbReference type="SAM" id="MobiDB-lite"/>
    </source>
</evidence>
<dbReference type="OrthoDB" id="5598268at2759"/>
<keyword evidence="4" id="KW-0539">Nucleus</keyword>
<keyword evidence="2" id="KW-0238">DNA-binding</keyword>
<feature type="domain" description="Transcription factor IIIC subunit Tfc1/Sfc1 triple barrel" evidence="7">
    <location>
        <begin position="43"/>
        <end position="175"/>
    </location>
</feature>
<dbReference type="GO" id="GO:0006384">
    <property type="term" value="P:transcription initiation at RNA polymerase III promoter"/>
    <property type="evidence" value="ECO:0007669"/>
    <property type="project" value="InterPro"/>
</dbReference>
<dbReference type="GO" id="GO:0001003">
    <property type="term" value="F:RNA polymerase III type 2 promoter sequence-specific DNA binding"/>
    <property type="evidence" value="ECO:0007669"/>
    <property type="project" value="TreeGrafter"/>
</dbReference>
<protein>
    <recommendedName>
        <fullName evidence="10">Transcription factor IIIC subunit 5 HTH domain-containing protein</fullName>
    </recommendedName>
</protein>
<feature type="compositionally biased region" description="Polar residues" evidence="5">
    <location>
        <begin position="635"/>
        <end position="647"/>
    </location>
</feature>
<sequence length="701" mass="78077">MNQPQSLVPPRDAAPTYPFPMWSLPPAENTNQPGFQFRPFYDIEYPAIIKNMDKALTTMGGMGAVVKTLSEDVTNQFGTNTPQPQPAAPGEGQLPAFLNSIELRFRPDDPYCHPINGDFVGVSSLLVRVKRRRRRRPQNAMETDSPEYGWQTEGKILGFVPRAVRFREMADFQYSPDPTWNIPSLRRAMENLDFDEIERLAFASDSHFMNLASTYPPDPAPVKPADTTEIIDTPYVPPLPEGLPDPAEILRQVPPPIFSFAHVPRGNALRRSKKQTQQLRMMAAQSGGQNGETANANILPSRRPAYRFKTMDPNAALGDVPTTPPELIKLPYKITTSARSSIEALFAKRPVCTRLVAHNLLGSIPPETGDVASWRPKPSDRKYIKELLPLVAYAIPSGPFKDCWVRYGYDPREHKEARLWQPLETRFGVAKTGVSNRNRAARFRGPEYVNPDLNPATRYAAREETEPGMPVPPLTTHLFDGVSRESVDARTATFQLCDIVGDSELRDLVLNNKETNIEYDNGWYPSTHIDAIRQKLKDKVLAIHPTGGTATEGQSEDAADFEDPTDPFQTRQTDANRSVDQGTGPKIQDKGKGVAKTLKTLKTLARALKAGTADERVVRAAEEIRSAEEMPNENAAGNATEGSSSRWQLDHDGDGDFYDEIFGEDEDGDESPDEQEYVDDDDVDDDDYQGGNYIETEDEAA</sequence>
<feature type="compositionally biased region" description="Polar residues" evidence="5">
    <location>
        <begin position="567"/>
        <end position="581"/>
    </location>
</feature>
<feature type="region of interest" description="Disordered" evidence="5">
    <location>
        <begin position="545"/>
        <end position="593"/>
    </location>
</feature>
<accession>A0A139AIE7</accession>
<evidence type="ECO:0000313" key="9">
    <source>
        <dbReference type="Proteomes" id="UP000070544"/>
    </source>
</evidence>
<organism evidence="8 9">
    <name type="scientific">Gonapodya prolifera (strain JEL478)</name>
    <name type="common">Monoblepharis prolifera</name>
    <dbReference type="NCBI Taxonomy" id="1344416"/>
    <lineage>
        <taxon>Eukaryota</taxon>
        <taxon>Fungi</taxon>
        <taxon>Fungi incertae sedis</taxon>
        <taxon>Chytridiomycota</taxon>
        <taxon>Chytridiomycota incertae sedis</taxon>
        <taxon>Monoblepharidomycetes</taxon>
        <taxon>Monoblepharidales</taxon>
        <taxon>Gonapodyaceae</taxon>
        <taxon>Gonapodya</taxon>
    </lineage>
</organism>
<dbReference type="GO" id="GO:0005634">
    <property type="term" value="C:nucleus"/>
    <property type="evidence" value="ECO:0007669"/>
    <property type="project" value="UniProtKB-SubCell"/>
</dbReference>
<dbReference type="PANTHER" id="PTHR13230:SF5">
    <property type="entry name" value="GENERAL TRANSCRIPTION FACTOR 3C POLYPEPTIDE 5"/>
    <property type="match status" value="1"/>
</dbReference>
<dbReference type="GO" id="GO:0000127">
    <property type="term" value="C:transcription factor TFIIIC complex"/>
    <property type="evidence" value="ECO:0007669"/>
    <property type="project" value="InterPro"/>
</dbReference>
<feature type="compositionally biased region" description="Acidic residues" evidence="5">
    <location>
        <begin position="655"/>
        <end position="688"/>
    </location>
</feature>
<dbReference type="InterPro" id="IPR041499">
    <property type="entry name" value="Tfc1/Sfc1_N"/>
</dbReference>
<dbReference type="Pfam" id="PF17682">
    <property type="entry name" value="Tau95_N"/>
    <property type="match status" value="1"/>
</dbReference>
<comment type="subcellular location">
    <subcellularLocation>
        <location evidence="1">Nucleus</location>
    </subcellularLocation>
</comment>
<dbReference type="Gene3D" id="3.30.200.160">
    <property type="entry name" value="TFIIIC, subcomplex tauA, subunit Sfc1, barrel domain"/>
    <property type="match status" value="1"/>
</dbReference>
<reference evidence="8 9" key="1">
    <citation type="journal article" date="2015" name="Genome Biol. Evol.">
        <title>Phylogenomic analyses indicate that early fungi evolved digesting cell walls of algal ancestors of land plants.</title>
        <authorList>
            <person name="Chang Y."/>
            <person name="Wang S."/>
            <person name="Sekimoto S."/>
            <person name="Aerts A.L."/>
            <person name="Choi C."/>
            <person name="Clum A."/>
            <person name="LaButti K.M."/>
            <person name="Lindquist E.A."/>
            <person name="Yee Ngan C."/>
            <person name="Ohm R.A."/>
            <person name="Salamov A.A."/>
            <person name="Grigoriev I.V."/>
            <person name="Spatafora J.W."/>
            <person name="Berbee M.L."/>
        </authorList>
    </citation>
    <scope>NUCLEOTIDE SEQUENCE [LARGE SCALE GENOMIC DNA]</scope>
    <source>
        <strain evidence="8 9">JEL478</strain>
    </source>
</reference>
<name>A0A139AIE7_GONPJ</name>
<evidence type="ECO:0000256" key="2">
    <source>
        <dbReference type="ARBA" id="ARBA00023125"/>
    </source>
</evidence>
<proteinExistence type="predicted"/>
<dbReference type="InterPro" id="IPR019136">
    <property type="entry name" value="TF_IIIC_su-5_HTH"/>
</dbReference>
<dbReference type="STRING" id="1344416.A0A139AIE7"/>
<dbReference type="InterPro" id="IPR040454">
    <property type="entry name" value="TF_IIIC_Tfc1/Sfc1"/>
</dbReference>
<feature type="compositionally biased region" description="Acidic residues" evidence="5">
    <location>
        <begin position="554"/>
        <end position="565"/>
    </location>
</feature>
<evidence type="ECO:0008006" key="10">
    <source>
        <dbReference type="Google" id="ProtNLM"/>
    </source>
</evidence>
<evidence type="ECO:0000259" key="7">
    <source>
        <dbReference type="Pfam" id="PF17682"/>
    </source>
</evidence>
<evidence type="ECO:0000256" key="3">
    <source>
        <dbReference type="ARBA" id="ARBA00023163"/>
    </source>
</evidence>
<keyword evidence="9" id="KW-1185">Reference proteome</keyword>
<dbReference type="Pfam" id="PF09734">
    <property type="entry name" value="Tau95"/>
    <property type="match status" value="1"/>
</dbReference>
<dbReference type="EMBL" id="KQ965752">
    <property type="protein sequence ID" value="KXS16479.1"/>
    <property type="molecule type" value="Genomic_DNA"/>
</dbReference>
<evidence type="ECO:0000259" key="6">
    <source>
        <dbReference type="Pfam" id="PF09734"/>
    </source>
</evidence>
<evidence type="ECO:0000313" key="8">
    <source>
        <dbReference type="EMBL" id="KXS16479.1"/>
    </source>
</evidence>
<dbReference type="InterPro" id="IPR042536">
    <property type="entry name" value="TFIIIC_tauA_Sfc1"/>
</dbReference>
<dbReference type="AlphaFoldDB" id="A0A139AIE7"/>
<feature type="region of interest" description="Disordered" evidence="5">
    <location>
        <begin position="623"/>
        <end position="701"/>
    </location>
</feature>
<gene>
    <name evidence="8" type="ORF">M427DRAFT_31198</name>
</gene>
<dbReference type="GO" id="GO:0001002">
    <property type="term" value="F:RNA polymerase III type 1 promoter sequence-specific DNA binding"/>
    <property type="evidence" value="ECO:0007669"/>
    <property type="project" value="TreeGrafter"/>
</dbReference>
<dbReference type="Proteomes" id="UP000070544">
    <property type="component" value="Unassembled WGS sequence"/>
</dbReference>
<keyword evidence="3" id="KW-0804">Transcription</keyword>